<name>A0A378JYZ3_9GAMM</name>
<dbReference type="OrthoDB" id="9998109at2"/>
<evidence type="ECO:0000313" key="2">
    <source>
        <dbReference type="EMBL" id="STX62249.1"/>
    </source>
</evidence>
<protein>
    <submittedName>
        <fullName evidence="2">Uncharacterized protein</fullName>
    </submittedName>
</protein>
<reference evidence="1 3" key="1">
    <citation type="submission" date="2015-11" db="EMBL/GenBank/DDBJ databases">
        <title>Genomic analysis of 38 Legionella species identifies large and diverse effector repertoires.</title>
        <authorList>
            <person name="Burstein D."/>
            <person name="Amaro F."/>
            <person name="Zusman T."/>
            <person name="Lifshitz Z."/>
            <person name="Cohen O."/>
            <person name="Gilbert J.A."/>
            <person name="Pupko T."/>
            <person name="Shuman H.A."/>
            <person name="Segal G."/>
        </authorList>
    </citation>
    <scope>NUCLEOTIDE SEQUENCE [LARGE SCALE GENOMIC DNA]</scope>
    <source>
        <strain evidence="1 3">ATCC 43877</strain>
    </source>
</reference>
<evidence type="ECO:0000313" key="4">
    <source>
        <dbReference type="Proteomes" id="UP000254040"/>
    </source>
</evidence>
<sequence>MSASQSDLKDKLIEDRILELVRKGLRDSFIFDITANPPVTSDQWFIRKSSMPYHVTLGIQQDGKPLWVRITEQELNNLLDGSSKWLKNNHGILELSKLIFPPEANNLMFPENKTKPASAEPYDESFTVDEKDLLKVIREEYTSFLIFECNANPMINSDQWFLRKSKNLDHITLGLQTNGEIKTIELTTAQLDELLAGTTLPVVGYKLELSKMVVPKEAKDCIYQLQRSCPRFFAFVGVNDNKHPAFQSFVLR</sequence>
<evidence type="ECO:0000313" key="1">
    <source>
        <dbReference type="EMBL" id="KTD31671.1"/>
    </source>
</evidence>
<dbReference type="RefSeq" id="WP_028385337.1">
    <property type="nucleotide sequence ID" value="NZ_CAAAJG010000019.1"/>
</dbReference>
<dbReference type="Proteomes" id="UP000254040">
    <property type="component" value="Unassembled WGS sequence"/>
</dbReference>
<dbReference type="EMBL" id="LNYN01000035">
    <property type="protein sequence ID" value="KTD31671.1"/>
    <property type="molecule type" value="Genomic_DNA"/>
</dbReference>
<dbReference type="EMBL" id="UGOG01000001">
    <property type="protein sequence ID" value="STX62249.1"/>
    <property type="molecule type" value="Genomic_DNA"/>
</dbReference>
<dbReference type="AlphaFoldDB" id="A0A378JYZ3"/>
<dbReference type="Proteomes" id="UP000054985">
    <property type="component" value="Unassembled WGS sequence"/>
</dbReference>
<reference evidence="2 4" key="2">
    <citation type="submission" date="2018-06" db="EMBL/GenBank/DDBJ databases">
        <authorList>
            <consortium name="Pathogen Informatics"/>
            <person name="Doyle S."/>
        </authorList>
    </citation>
    <scope>NUCLEOTIDE SEQUENCE [LARGE SCALE GENOMIC DNA]</scope>
    <source>
        <strain evidence="2 4">NCTC12239</strain>
    </source>
</reference>
<evidence type="ECO:0000313" key="3">
    <source>
        <dbReference type="Proteomes" id="UP000054985"/>
    </source>
</evidence>
<gene>
    <name evidence="1" type="ORF">Lmor_2547</name>
    <name evidence="2" type="ORF">NCTC12239_01170</name>
</gene>
<accession>A0A378JYZ3</accession>
<organism evidence="2 4">
    <name type="scientific">Legionella moravica</name>
    <dbReference type="NCBI Taxonomy" id="39962"/>
    <lineage>
        <taxon>Bacteria</taxon>
        <taxon>Pseudomonadati</taxon>
        <taxon>Pseudomonadota</taxon>
        <taxon>Gammaproteobacteria</taxon>
        <taxon>Legionellales</taxon>
        <taxon>Legionellaceae</taxon>
        <taxon>Legionella</taxon>
    </lineage>
</organism>
<proteinExistence type="predicted"/>
<keyword evidence="3" id="KW-1185">Reference proteome</keyword>